<keyword evidence="2" id="KW-0238">DNA-binding</keyword>
<evidence type="ECO:0000313" key="6">
    <source>
        <dbReference type="Proteomes" id="UP000721844"/>
    </source>
</evidence>
<accession>A0A963Z279</accession>
<dbReference type="SMART" id="SM00342">
    <property type="entry name" value="HTH_ARAC"/>
    <property type="match status" value="1"/>
</dbReference>
<comment type="caution">
    <text evidence="5">The sequence shown here is derived from an EMBL/GenBank/DDBJ whole genome shotgun (WGS) entry which is preliminary data.</text>
</comment>
<dbReference type="InterPro" id="IPR018062">
    <property type="entry name" value="HTH_AraC-typ_CS"/>
</dbReference>
<name>A0A963Z279_9PROT</name>
<dbReference type="Pfam" id="PF12833">
    <property type="entry name" value="HTH_18"/>
    <property type="match status" value="1"/>
</dbReference>
<dbReference type="InterPro" id="IPR018060">
    <property type="entry name" value="HTH_AraC"/>
</dbReference>
<proteinExistence type="predicted"/>
<dbReference type="InterPro" id="IPR050204">
    <property type="entry name" value="AraC_XylS_family_regulators"/>
</dbReference>
<gene>
    <name evidence="5" type="ORF">ACELLULO517_13130</name>
</gene>
<dbReference type="PANTHER" id="PTHR46796:SF6">
    <property type="entry name" value="ARAC SUBFAMILY"/>
    <property type="match status" value="1"/>
</dbReference>
<evidence type="ECO:0000256" key="3">
    <source>
        <dbReference type="ARBA" id="ARBA00023163"/>
    </source>
</evidence>
<dbReference type="EMBL" id="JAESVA010000004">
    <property type="protein sequence ID" value="MCB8881184.1"/>
    <property type="molecule type" value="Genomic_DNA"/>
</dbReference>
<keyword evidence="1" id="KW-0805">Transcription regulation</keyword>
<evidence type="ECO:0000313" key="5">
    <source>
        <dbReference type="EMBL" id="MCB8881184.1"/>
    </source>
</evidence>
<feature type="domain" description="HTH araC/xylS-type" evidence="4">
    <location>
        <begin position="184"/>
        <end position="283"/>
    </location>
</feature>
<dbReference type="Proteomes" id="UP000721844">
    <property type="component" value="Unassembled WGS sequence"/>
</dbReference>
<keyword evidence="6" id="KW-1185">Reference proteome</keyword>
<dbReference type="PROSITE" id="PS01124">
    <property type="entry name" value="HTH_ARAC_FAMILY_2"/>
    <property type="match status" value="1"/>
</dbReference>
<organism evidence="5 6">
    <name type="scientific">Acidisoma cellulosilyticum</name>
    <dbReference type="NCBI Taxonomy" id="2802395"/>
    <lineage>
        <taxon>Bacteria</taxon>
        <taxon>Pseudomonadati</taxon>
        <taxon>Pseudomonadota</taxon>
        <taxon>Alphaproteobacteria</taxon>
        <taxon>Acetobacterales</taxon>
        <taxon>Acidocellaceae</taxon>
        <taxon>Acidisoma</taxon>
    </lineage>
</organism>
<dbReference type="Gene3D" id="1.10.10.60">
    <property type="entry name" value="Homeodomain-like"/>
    <property type="match status" value="1"/>
</dbReference>
<dbReference type="PANTHER" id="PTHR46796">
    <property type="entry name" value="HTH-TYPE TRANSCRIPTIONAL ACTIVATOR RHAS-RELATED"/>
    <property type="match status" value="1"/>
</dbReference>
<dbReference type="SUPFAM" id="SSF46689">
    <property type="entry name" value="Homeodomain-like"/>
    <property type="match status" value="1"/>
</dbReference>
<evidence type="ECO:0000256" key="2">
    <source>
        <dbReference type="ARBA" id="ARBA00023125"/>
    </source>
</evidence>
<keyword evidence="3" id="KW-0804">Transcription</keyword>
<evidence type="ECO:0000259" key="4">
    <source>
        <dbReference type="PROSITE" id="PS01124"/>
    </source>
</evidence>
<dbReference type="Pfam" id="PF14525">
    <property type="entry name" value="AraC_binding_2"/>
    <property type="match status" value="1"/>
</dbReference>
<dbReference type="GO" id="GO:0043565">
    <property type="term" value="F:sequence-specific DNA binding"/>
    <property type="evidence" value="ECO:0007669"/>
    <property type="project" value="InterPro"/>
</dbReference>
<dbReference type="PROSITE" id="PS00041">
    <property type="entry name" value="HTH_ARAC_FAMILY_1"/>
    <property type="match status" value="1"/>
</dbReference>
<reference evidence="5 6" key="1">
    <citation type="journal article" date="2021" name="Microorganisms">
        <title>Acidisoma silvae sp. nov. and Acidisomacellulosilytica sp. nov., Two Acidophilic Bacteria Isolated from Decaying Wood, Hydrolyzing Cellulose and Producing Poly-3-hydroxybutyrate.</title>
        <authorList>
            <person name="Mieszkin S."/>
            <person name="Pouder E."/>
            <person name="Uroz S."/>
            <person name="Simon-Colin C."/>
            <person name="Alain K."/>
        </authorList>
    </citation>
    <scope>NUCLEOTIDE SEQUENCE [LARGE SCALE GENOMIC DNA]</scope>
    <source>
        <strain evidence="5 6">HW T5.17</strain>
    </source>
</reference>
<protein>
    <submittedName>
        <fullName evidence="5">Helix-turn-helix domain-containing protein</fullName>
    </submittedName>
</protein>
<dbReference type="InterPro" id="IPR009057">
    <property type="entry name" value="Homeodomain-like_sf"/>
</dbReference>
<dbReference type="AlphaFoldDB" id="A0A963Z279"/>
<dbReference type="GO" id="GO:0003700">
    <property type="term" value="F:DNA-binding transcription factor activity"/>
    <property type="evidence" value="ECO:0007669"/>
    <property type="project" value="InterPro"/>
</dbReference>
<sequence length="284" mass="31500">MTASARTEVRDQSFEARLVSQDLGPLRVSELRAPLHFWSRDAADVRRDDQDVYMLSLLSRGRGELNQYGRRAVQGPGDIVLYDSSAAFQYDLDAETRLVKIPKALFDQRVGKPRDLVSVSFPCTAPLAPMLSAMITEATRLDLSDLSQNLVGARLANSIIDVLIAMCDVFREEQSDVAASARLDKVLRYARANIGDRDLTPQSLSQIGGVSVRSLNRMFGAMGTTAMRWVWAERLKASRDALRQKQVGSITEAAFLFGFADLGHFSRSYKDAFGETPTATLHHQ</sequence>
<evidence type="ECO:0000256" key="1">
    <source>
        <dbReference type="ARBA" id="ARBA00023015"/>
    </source>
</evidence>
<dbReference type="InterPro" id="IPR035418">
    <property type="entry name" value="AraC-bd_2"/>
</dbReference>